<dbReference type="UniPathway" id="UPA00559"/>
<dbReference type="EMBL" id="KI928022">
    <property type="protein sequence ID" value="ETW28768.1"/>
    <property type="molecule type" value="Genomic_DNA"/>
</dbReference>
<evidence type="ECO:0000256" key="4">
    <source>
        <dbReference type="ARBA" id="ARBA00022603"/>
    </source>
</evidence>
<dbReference type="InterPro" id="IPR029028">
    <property type="entry name" value="Alpha/beta_knot_MTases"/>
</dbReference>
<dbReference type="PANTHER" id="PTHR12029:SF11">
    <property type="entry name" value="METHYLTRANSFERASE TARBP1-RELATED"/>
    <property type="match status" value="1"/>
</dbReference>
<dbReference type="GO" id="GO:0046872">
    <property type="term" value="F:metal ion binding"/>
    <property type="evidence" value="ECO:0007669"/>
    <property type="project" value="UniProtKB-KW"/>
</dbReference>
<keyword evidence="7" id="KW-0408">Iron</keyword>
<dbReference type="Gene3D" id="3.40.50.11840">
    <property type="entry name" value="Diphthamide synthesis DPH1/DPH2 domain 1"/>
    <property type="match status" value="1"/>
</dbReference>
<dbReference type="InterPro" id="IPR029026">
    <property type="entry name" value="tRNA_m1G_MTases_N"/>
</dbReference>
<keyword evidence="5" id="KW-0808">Transferase</keyword>
<dbReference type="InterPro" id="IPR044748">
    <property type="entry name" value="Trm3/TARBP1_C"/>
</dbReference>
<dbReference type="PANTHER" id="PTHR12029">
    <property type="entry name" value="RNA METHYLTRANSFERASE"/>
    <property type="match status" value="1"/>
</dbReference>
<feature type="region of interest" description="Disordered" evidence="9">
    <location>
        <begin position="890"/>
        <end position="916"/>
    </location>
</feature>
<protein>
    <recommendedName>
        <fullName evidence="10">tRNA/rRNA methyltransferase SpoU type domain-containing protein</fullName>
    </recommendedName>
</protein>
<dbReference type="Gene3D" id="3.40.1280.10">
    <property type="match status" value="1"/>
</dbReference>
<dbReference type="NCBIfam" id="TIGR00322">
    <property type="entry name" value="diphth2_R"/>
    <property type="match status" value="2"/>
</dbReference>
<evidence type="ECO:0000256" key="7">
    <source>
        <dbReference type="ARBA" id="ARBA00023004"/>
    </source>
</evidence>
<dbReference type="FunFam" id="3.40.50.11860:FF:000001">
    <property type="entry name" value="2-(3-amino-3-carboxypropyl)histidine synthase subunit 2"/>
    <property type="match status" value="1"/>
</dbReference>
<dbReference type="InterPro" id="IPR001537">
    <property type="entry name" value="SpoU_MeTrfase"/>
</dbReference>
<dbReference type="FunFam" id="3.40.1280.10:FF:000022">
    <property type="entry name" value="Trm3p"/>
    <property type="match status" value="1"/>
</dbReference>
<dbReference type="SUPFAM" id="SSF75217">
    <property type="entry name" value="alpha/beta knot"/>
    <property type="match status" value="1"/>
</dbReference>
<keyword evidence="8" id="KW-0411">Iron-sulfur</keyword>
<evidence type="ECO:0000256" key="2">
    <source>
        <dbReference type="ARBA" id="ARBA00005156"/>
    </source>
</evidence>
<dbReference type="Pfam" id="PF01866">
    <property type="entry name" value="Diphthamide_syn"/>
    <property type="match status" value="2"/>
</dbReference>
<dbReference type="CDD" id="cd18091">
    <property type="entry name" value="SpoU-like_TRM3-like"/>
    <property type="match status" value="1"/>
</dbReference>
<accession>A0A024VKE6</accession>
<keyword evidence="4" id="KW-0489">Methyltransferase</keyword>
<reference evidence="11 12" key="2">
    <citation type="submission" date="2013-02" db="EMBL/GenBank/DDBJ databases">
        <title>The Genome Sequence of Plasmodium falciparum FCH/4.</title>
        <authorList>
            <consortium name="The Broad Institute Genome Sequencing Platform"/>
            <consortium name="The Broad Institute Genome Sequencing Center for Infectious Disease"/>
            <person name="Neafsey D."/>
            <person name="Cheeseman I."/>
            <person name="Volkman S."/>
            <person name="Adams J."/>
            <person name="Walker B."/>
            <person name="Young S.K."/>
            <person name="Zeng Q."/>
            <person name="Gargeya S."/>
            <person name="Fitzgerald M."/>
            <person name="Haas B."/>
            <person name="Abouelleil A."/>
            <person name="Alvarado L."/>
            <person name="Arachchi H.M."/>
            <person name="Berlin A.M."/>
            <person name="Chapman S.B."/>
            <person name="Dewar J."/>
            <person name="Goldberg J."/>
            <person name="Griggs A."/>
            <person name="Gujja S."/>
            <person name="Hansen M."/>
            <person name="Howarth C."/>
            <person name="Imamovic A."/>
            <person name="Larimer J."/>
            <person name="McCowan C."/>
            <person name="Murphy C."/>
            <person name="Neiman D."/>
            <person name="Pearson M."/>
            <person name="Priest M."/>
            <person name="Roberts A."/>
            <person name="Saif S."/>
            <person name="Shea T."/>
            <person name="Sisk P."/>
            <person name="Sykes S."/>
            <person name="Wortman J."/>
            <person name="Nusbaum C."/>
            <person name="Birren B."/>
        </authorList>
    </citation>
    <scope>NUCLEOTIDE SEQUENCE [LARGE SCALE GENOMIC DNA]</scope>
    <source>
        <strain evidence="11 12">FCH/4</strain>
    </source>
</reference>
<dbReference type="Proteomes" id="UP000030656">
    <property type="component" value="Unassembled WGS sequence"/>
</dbReference>
<dbReference type="InterPro" id="IPR042265">
    <property type="entry name" value="DPH1/DPH2_3"/>
</dbReference>
<sequence>MILYIYETLIIYILKKIDNKNIYHMNNKSPNIINSSNDNKSFFNIQQNKEKEKIPPLPSSHGHNIQLRGLQALCMLSKYFKHLKKKKRKEIISYINIILIYDHLNNTRQYLEYFCLAISHSSFVLMYPYLIKYLSHDNVNNQLTITSLIICAYLFLKSKFSYYSFEQLYINSYAQICCTKEKKKKKKSVLTKNGPILNKKESKLKRRAQGKKVKHIINELVKKNKNDINGIVQGVKKMKNMSTHKNDKKGYNDYVTNNNIVHNFDNKKYDNKKYDNKKGKDHNYNMIKVEMVRRKDSFKNNDLKINEDKNGDICNISNEKKERRKDNIQNDYFYSEHIFKCLLKLLYGIVSLCSSHSAIIRSMAQFILYKFIKIKGTSHLNPFFSSLFSYIKYNKDCKRIRKKIKNQFNYWNVSFFDNIRFLLPTENYSYNHFDEDRNYNNVNTFAHILYNNELVMSYTFLDKFKQIVQQEMSFMIFNIDLEKEKQTDKNFKLNSEQNVSLNMINRIYEHNIRTQIERVHDKEGSSKNVYSDSTEETFMSYDNSVDIKSDDVNKKSDSSNIADEHIPINYNEGNKKNITNISSEINDDIIILENILEKNKNNYQKKFDPISNIIEIHNEFRKNYLNNKKKNDLIVIASLIDKLPNLAGLCRTCEIFNVKKLLIDNINIIKDYQFQKISSTANKWMNIKELKKSNIINYIIKKKKKYSIIGLEQTHNSQKLNHFVFPKKCILILGDEKEGLPSSILMFLHHCIEIPGQGIIRSLNVHVSAAITIYEYELKLLINIILNNNYKNVAIQLPDCMLKDSLCITNLLKNEFQKYNKEIIFNESIKNNGSINRNDSECSPYCCKEKKNGEDLHTNEKKKNNCNDNKMDDDKGNIKSSVHVDVVENNNNNNEHNNEHNINHNNNNNNNNNNNKDKHVNLYILGDTTLNECCEDYVSAEHVEADFLVHYGISCQSFITPFIPSIYIFNKQNIEDNFFHNIKQYLKNENVFKQNKTSIILCDASFAHVLPELVRCFFDKIEKNNNICTDLKNEEKKEINDSLSFYNYNNKVLYNVDDKMYVNKTFYEKGEDNYNECNITDLKNDNNRNNDDYYDNSEDDMIFTNIIVCLYRIANNINGKVCYGFFNNYVEFDIKDKIEDKYLFMCGRLVFKVFYNMKKEMIVYKIVEKKKEERQIYEENGDDELINNKNMNLFIFSSDNKNFINRCLLEYNNCNNIYIYDSKDIFIKDTRKIIDKVLLKRYSLIEKCKQVNNVGILISNVNLEKNKEIRILINYILRKNKKKCFTVVTNKLNTAKLENFYDIEIYILLTCPENNLLELKEFSKKIINPYEFFIAYNYIEWDGKYVFDFFELLNISSIKKEYQAIHNNKYFLWNMDADFFTIKNHHKDNKDNNDENVNVIIQQNNLVLEKYDHLIDTNLSISVEDQKKFITRFQEDSQMCTYFLNILKENNKREYKGVDINYNTDHVPHIVKGLYGIAQKYDTDIKHLKEQ</sequence>
<evidence type="ECO:0000256" key="3">
    <source>
        <dbReference type="ARBA" id="ARBA00006179"/>
    </source>
</evidence>
<proteinExistence type="inferred from homology"/>
<dbReference type="GO" id="GO:0003723">
    <property type="term" value="F:RNA binding"/>
    <property type="evidence" value="ECO:0007669"/>
    <property type="project" value="InterPro"/>
</dbReference>
<evidence type="ECO:0000256" key="1">
    <source>
        <dbReference type="ARBA" id="ARBA00001966"/>
    </source>
</evidence>
<evidence type="ECO:0000256" key="8">
    <source>
        <dbReference type="ARBA" id="ARBA00023014"/>
    </source>
</evidence>
<comment type="similarity">
    <text evidence="3">Belongs to the DPH1/DPH2 family. DPH2 subfamily.</text>
</comment>
<feature type="compositionally biased region" description="Low complexity" evidence="9">
    <location>
        <begin position="903"/>
        <end position="914"/>
    </location>
</feature>
<comment type="pathway">
    <text evidence="2">Protein modification; peptidyl-diphthamide biosynthesis.</text>
</comment>
<dbReference type="Gene3D" id="3.40.50.11860">
    <property type="entry name" value="Diphthamide synthesis DPH1/DPH2 domain 3"/>
    <property type="match status" value="1"/>
</dbReference>
<dbReference type="GO" id="GO:0016423">
    <property type="term" value="F:tRNA (guanine) methyltransferase activity"/>
    <property type="evidence" value="ECO:0007669"/>
    <property type="project" value="InterPro"/>
</dbReference>
<evidence type="ECO:0000259" key="10">
    <source>
        <dbReference type="Pfam" id="PF00588"/>
    </source>
</evidence>
<dbReference type="InterPro" id="IPR042263">
    <property type="entry name" value="DPH1/DPH2_1"/>
</dbReference>
<dbReference type="OrthoDB" id="361972at2759"/>
<evidence type="ECO:0000313" key="12">
    <source>
        <dbReference type="Proteomes" id="UP000030656"/>
    </source>
</evidence>
<dbReference type="GO" id="GO:0017183">
    <property type="term" value="P:protein histidyl modification to diphthamide"/>
    <property type="evidence" value="ECO:0007669"/>
    <property type="project" value="UniProtKB-UniPathway"/>
</dbReference>
<comment type="cofactor">
    <cofactor evidence="1">
        <name>[4Fe-4S] cluster</name>
        <dbReference type="ChEBI" id="CHEBI:49883"/>
    </cofactor>
</comment>
<name>A0A024VKE6_PLAFA</name>
<dbReference type="InterPro" id="IPR045330">
    <property type="entry name" value="TRM3/TARBP1"/>
</dbReference>
<gene>
    <name evidence="11" type="ORF">PFFCH_03897</name>
</gene>
<dbReference type="GO" id="GO:0051536">
    <property type="term" value="F:iron-sulfur cluster binding"/>
    <property type="evidence" value="ECO:0007669"/>
    <property type="project" value="UniProtKB-KW"/>
</dbReference>
<keyword evidence="6" id="KW-0479">Metal-binding</keyword>
<evidence type="ECO:0000256" key="5">
    <source>
        <dbReference type="ARBA" id="ARBA00022679"/>
    </source>
</evidence>
<dbReference type="GO" id="GO:0030488">
    <property type="term" value="P:tRNA methylation"/>
    <property type="evidence" value="ECO:0007669"/>
    <property type="project" value="InterPro"/>
</dbReference>
<dbReference type="SFLD" id="SFLDS00032">
    <property type="entry name" value="Radical_SAM_3-amino-3-carboxyp"/>
    <property type="match status" value="1"/>
</dbReference>
<dbReference type="InterPro" id="IPR016435">
    <property type="entry name" value="DPH1/DPH2"/>
</dbReference>
<dbReference type="Pfam" id="PF00588">
    <property type="entry name" value="SpoU_methylase"/>
    <property type="match status" value="1"/>
</dbReference>
<evidence type="ECO:0000256" key="6">
    <source>
        <dbReference type="ARBA" id="ARBA00022723"/>
    </source>
</evidence>
<reference evidence="11 12" key="1">
    <citation type="submission" date="2013-02" db="EMBL/GenBank/DDBJ databases">
        <title>The Genome Annotation of Plasmodium falciparum FCH/4.</title>
        <authorList>
            <consortium name="The Broad Institute Genome Sequencing Platform"/>
            <consortium name="The Broad Institute Genome Sequencing Center for Infectious Disease"/>
            <person name="Neafsey D."/>
            <person name="Hoffman S."/>
            <person name="Volkman S."/>
            <person name="Rosenthal P."/>
            <person name="Walker B."/>
            <person name="Young S.K."/>
            <person name="Zeng Q."/>
            <person name="Gargeya S."/>
            <person name="Fitzgerald M."/>
            <person name="Haas B."/>
            <person name="Abouelleil A."/>
            <person name="Allen A.W."/>
            <person name="Alvarado L."/>
            <person name="Arachchi H.M."/>
            <person name="Berlin A.M."/>
            <person name="Chapman S.B."/>
            <person name="Gainer-Dewar J."/>
            <person name="Goldberg J."/>
            <person name="Griggs A."/>
            <person name="Gujja S."/>
            <person name="Hansen M."/>
            <person name="Howarth C."/>
            <person name="Imamovic A."/>
            <person name="Ireland A."/>
            <person name="Larimer J."/>
            <person name="McCowan C."/>
            <person name="Murphy C."/>
            <person name="Pearson M."/>
            <person name="Poon T.W."/>
            <person name="Priest M."/>
            <person name="Roberts A."/>
            <person name="Saif S."/>
            <person name="Shea T."/>
            <person name="Sisk P."/>
            <person name="Sykes S."/>
            <person name="Wortman J."/>
            <person name="Nusbaum C."/>
            <person name="Birren B."/>
        </authorList>
    </citation>
    <scope>NUCLEOTIDE SEQUENCE [LARGE SCALE GENOMIC DNA]</scope>
    <source>
        <strain evidence="11 12">FCH/4</strain>
    </source>
</reference>
<evidence type="ECO:0000256" key="9">
    <source>
        <dbReference type="SAM" id="MobiDB-lite"/>
    </source>
</evidence>
<feature type="domain" description="tRNA/rRNA methyltransferase SpoU type" evidence="10">
    <location>
        <begin position="633"/>
        <end position="774"/>
    </location>
</feature>
<evidence type="ECO:0000313" key="11">
    <source>
        <dbReference type="EMBL" id="ETW28768.1"/>
    </source>
</evidence>
<organism evidence="11 12">
    <name type="scientific">Plasmodium falciparum FCH/4</name>
    <dbReference type="NCBI Taxonomy" id="1036724"/>
    <lineage>
        <taxon>Eukaryota</taxon>
        <taxon>Sar</taxon>
        <taxon>Alveolata</taxon>
        <taxon>Apicomplexa</taxon>
        <taxon>Aconoidasida</taxon>
        <taxon>Haemosporida</taxon>
        <taxon>Plasmodiidae</taxon>
        <taxon>Plasmodium</taxon>
        <taxon>Plasmodium (Laverania)</taxon>
    </lineage>
</organism>
<dbReference type="GO" id="GO:0090560">
    <property type="term" value="F:2-(3-amino-3-carboxypropyl)histidine synthase activity"/>
    <property type="evidence" value="ECO:0007669"/>
    <property type="project" value="InterPro"/>
</dbReference>